<evidence type="ECO:0000259" key="4">
    <source>
        <dbReference type="PROSITE" id="PS50043"/>
    </source>
</evidence>
<dbReference type="SMART" id="SM00448">
    <property type="entry name" value="REC"/>
    <property type="match status" value="1"/>
</dbReference>
<dbReference type="CDD" id="cd06170">
    <property type="entry name" value="LuxR_C_like"/>
    <property type="match status" value="1"/>
</dbReference>
<proteinExistence type="predicted"/>
<name>A0A396RYM0_9PSED</name>
<dbReference type="SUPFAM" id="SSF52172">
    <property type="entry name" value="CheY-like"/>
    <property type="match status" value="1"/>
</dbReference>
<protein>
    <submittedName>
        <fullName evidence="6">DNA-binding response regulator</fullName>
    </submittedName>
</protein>
<dbReference type="CDD" id="cd17535">
    <property type="entry name" value="REC_NarL-like"/>
    <property type="match status" value="1"/>
</dbReference>
<feature type="modified residue" description="4-aspartylphosphate" evidence="3">
    <location>
        <position position="54"/>
    </location>
</feature>
<feature type="domain" description="HTH luxR-type" evidence="4">
    <location>
        <begin position="152"/>
        <end position="217"/>
    </location>
</feature>
<dbReference type="OrthoDB" id="9796655at2"/>
<keyword evidence="2 6" id="KW-0238">DNA-binding</keyword>
<evidence type="ECO:0000256" key="3">
    <source>
        <dbReference type="PROSITE-ProRule" id="PRU00169"/>
    </source>
</evidence>
<organism evidence="6 7">
    <name type="scientific">Pseudomonas jilinensis</name>
    <dbReference type="NCBI Taxonomy" id="2078689"/>
    <lineage>
        <taxon>Bacteria</taxon>
        <taxon>Pseudomonadati</taxon>
        <taxon>Pseudomonadota</taxon>
        <taxon>Gammaproteobacteria</taxon>
        <taxon>Pseudomonadales</taxon>
        <taxon>Pseudomonadaceae</taxon>
        <taxon>Pseudomonas</taxon>
    </lineage>
</organism>
<dbReference type="GO" id="GO:0003677">
    <property type="term" value="F:DNA binding"/>
    <property type="evidence" value="ECO:0007669"/>
    <property type="project" value="UniProtKB-KW"/>
</dbReference>
<evidence type="ECO:0000256" key="2">
    <source>
        <dbReference type="ARBA" id="ARBA00023125"/>
    </source>
</evidence>
<dbReference type="AlphaFoldDB" id="A0A396RYM0"/>
<dbReference type="InterPro" id="IPR058245">
    <property type="entry name" value="NreC/VraR/RcsB-like_REC"/>
</dbReference>
<dbReference type="PANTHER" id="PTHR43214">
    <property type="entry name" value="TWO-COMPONENT RESPONSE REGULATOR"/>
    <property type="match status" value="1"/>
</dbReference>
<dbReference type="EMBL" id="QJSA01000005">
    <property type="protein sequence ID" value="RHW21734.1"/>
    <property type="molecule type" value="Genomic_DNA"/>
</dbReference>
<sequence length="220" mass="24449">MHRVMLLEDLPDAQQWLTQTVQQVWPDAVIQVFDRLGDALAKLDEFQPDLCLIDLQLPDGSGVDLIKVAHERMPQATLVVSTMYDDDLYLFPALQAGAHGYLLKDESQQSMGEALLGISRGIPPLSPQIAQRILSFFQQPVLATVMAGVNNQQDDACMLSEREREFLMVIGNGYRTADAAEMLGVSYHTAARHVKNIYAKLGITNRAEAVQEAIRMGLVR</sequence>
<dbReference type="InterPro" id="IPR000792">
    <property type="entry name" value="Tscrpt_reg_LuxR_C"/>
</dbReference>
<keyword evidence="7" id="KW-1185">Reference proteome</keyword>
<dbReference type="InterPro" id="IPR011006">
    <property type="entry name" value="CheY-like_superfamily"/>
</dbReference>
<dbReference type="InterPro" id="IPR039420">
    <property type="entry name" value="WalR-like"/>
</dbReference>
<dbReference type="PROSITE" id="PS50110">
    <property type="entry name" value="RESPONSE_REGULATORY"/>
    <property type="match status" value="1"/>
</dbReference>
<evidence type="ECO:0000313" key="6">
    <source>
        <dbReference type="EMBL" id="RHW21734.1"/>
    </source>
</evidence>
<dbReference type="PROSITE" id="PS50043">
    <property type="entry name" value="HTH_LUXR_2"/>
    <property type="match status" value="1"/>
</dbReference>
<dbReference type="Pfam" id="PF00196">
    <property type="entry name" value="GerE"/>
    <property type="match status" value="1"/>
</dbReference>
<evidence type="ECO:0000259" key="5">
    <source>
        <dbReference type="PROSITE" id="PS50110"/>
    </source>
</evidence>
<dbReference type="InterPro" id="IPR001789">
    <property type="entry name" value="Sig_transdc_resp-reg_receiver"/>
</dbReference>
<reference evidence="6 7" key="1">
    <citation type="submission" date="2018-06" db="EMBL/GenBank/DDBJ databases">
        <title>Pseudomonas jilinensis sp. nov., isolated from the production water of Jilin Oilfield in China.</title>
        <authorList>
            <person name="Wang J."/>
        </authorList>
    </citation>
    <scope>NUCLEOTIDE SEQUENCE [LARGE SCALE GENOMIC DNA]</scope>
    <source>
        <strain evidence="6 7">JS15-10A1</strain>
    </source>
</reference>
<dbReference type="RefSeq" id="WP_119701102.1">
    <property type="nucleotide sequence ID" value="NZ_QJSA01000005.1"/>
</dbReference>
<dbReference type="InterPro" id="IPR016032">
    <property type="entry name" value="Sig_transdc_resp-reg_C-effctor"/>
</dbReference>
<gene>
    <name evidence="6" type="ORF">C2846_07240</name>
</gene>
<feature type="domain" description="Response regulatory" evidence="5">
    <location>
        <begin position="3"/>
        <end position="119"/>
    </location>
</feature>
<dbReference type="Pfam" id="PF00072">
    <property type="entry name" value="Response_reg"/>
    <property type="match status" value="1"/>
</dbReference>
<dbReference type="Gene3D" id="3.40.50.2300">
    <property type="match status" value="1"/>
</dbReference>
<keyword evidence="1 3" id="KW-0597">Phosphoprotein</keyword>
<dbReference type="PRINTS" id="PR00038">
    <property type="entry name" value="HTHLUXR"/>
</dbReference>
<dbReference type="GO" id="GO:0006355">
    <property type="term" value="P:regulation of DNA-templated transcription"/>
    <property type="evidence" value="ECO:0007669"/>
    <property type="project" value="InterPro"/>
</dbReference>
<dbReference type="SMART" id="SM00421">
    <property type="entry name" value="HTH_LUXR"/>
    <property type="match status" value="1"/>
</dbReference>
<dbReference type="GO" id="GO:0000160">
    <property type="term" value="P:phosphorelay signal transduction system"/>
    <property type="evidence" value="ECO:0007669"/>
    <property type="project" value="InterPro"/>
</dbReference>
<accession>A0A396RYM0</accession>
<dbReference type="PANTHER" id="PTHR43214:SF43">
    <property type="entry name" value="TWO-COMPONENT RESPONSE REGULATOR"/>
    <property type="match status" value="1"/>
</dbReference>
<evidence type="ECO:0000313" key="7">
    <source>
        <dbReference type="Proteomes" id="UP000265745"/>
    </source>
</evidence>
<comment type="caution">
    <text evidence="6">The sequence shown here is derived from an EMBL/GenBank/DDBJ whole genome shotgun (WGS) entry which is preliminary data.</text>
</comment>
<evidence type="ECO:0000256" key="1">
    <source>
        <dbReference type="ARBA" id="ARBA00022553"/>
    </source>
</evidence>
<dbReference type="Proteomes" id="UP000265745">
    <property type="component" value="Unassembled WGS sequence"/>
</dbReference>
<dbReference type="SUPFAM" id="SSF46894">
    <property type="entry name" value="C-terminal effector domain of the bipartite response regulators"/>
    <property type="match status" value="1"/>
</dbReference>